<dbReference type="Pfam" id="PF02574">
    <property type="entry name" value="S-methyl_trans"/>
    <property type="match status" value="1"/>
</dbReference>
<dbReference type="Gene3D" id="3.20.20.220">
    <property type="match status" value="1"/>
</dbReference>
<organism evidence="10 11">
    <name type="scientific">Virgibacillus massiliensis</name>
    <dbReference type="NCBI Taxonomy" id="1462526"/>
    <lineage>
        <taxon>Bacteria</taxon>
        <taxon>Bacillati</taxon>
        <taxon>Bacillota</taxon>
        <taxon>Bacilli</taxon>
        <taxon>Bacillales</taxon>
        <taxon>Bacillaceae</taxon>
        <taxon>Virgibacillus</taxon>
    </lineage>
</organism>
<reference evidence="11" key="2">
    <citation type="submission" date="2014-05" db="EMBL/GenBank/DDBJ databases">
        <title>Draft genome sequence of Virgibacillus massiliensis Vm-5.</title>
        <authorList>
            <person name="Khelaifia S."/>
            <person name="Croce O."/>
            <person name="Lagier J.C."/>
            <person name="Raoult D."/>
        </authorList>
    </citation>
    <scope>NUCLEOTIDE SEQUENCE [LARGE SCALE GENOMIC DNA]</scope>
    <source>
        <strain evidence="11">Vm-5</strain>
    </source>
</reference>
<evidence type="ECO:0000256" key="6">
    <source>
        <dbReference type="ARBA" id="ARBA00022827"/>
    </source>
</evidence>
<evidence type="ECO:0000256" key="4">
    <source>
        <dbReference type="ARBA" id="ARBA00022630"/>
    </source>
</evidence>
<dbReference type="InterPro" id="IPR029041">
    <property type="entry name" value="FAD-linked_oxidoreductase-like"/>
</dbReference>
<dbReference type="GO" id="GO:0046872">
    <property type="term" value="F:metal ion binding"/>
    <property type="evidence" value="ECO:0007669"/>
    <property type="project" value="UniProtKB-KW"/>
</dbReference>
<dbReference type="CDD" id="cd00537">
    <property type="entry name" value="MTHFR"/>
    <property type="match status" value="1"/>
</dbReference>
<feature type="binding site" evidence="8">
    <location>
        <position position="201"/>
    </location>
    <ligand>
        <name>Zn(2+)</name>
        <dbReference type="ChEBI" id="CHEBI:29105"/>
    </ligand>
</feature>
<dbReference type="GO" id="GO:0032259">
    <property type="term" value="P:methylation"/>
    <property type="evidence" value="ECO:0007669"/>
    <property type="project" value="UniProtKB-KW"/>
</dbReference>
<dbReference type="GO" id="GO:0008168">
    <property type="term" value="F:methyltransferase activity"/>
    <property type="evidence" value="ECO:0007669"/>
    <property type="project" value="UniProtKB-UniRule"/>
</dbReference>
<dbReference type="GO" id="GO:0006555">
    <property type="term" value="P:methionine metabolic process"/>
    <property type="evidence" value="ECO:0007669"/>
    <property type="project" value="InterPro"/>
</dbReference>
<dbReference type="eggNOG" id="COG0685">
    <property type="taxonomic scope" value="Bacteria"/>
</dbReference>
<dbReference type="Gene3D" id="3.20.20.330">
    <property type="entry name" value="Homocysteine-binding-like domain"/>
    <property type="match status" value="1"/>
</dbReference>
<keyword evidence="5 8" id="KW-0808">Transferase</keyword>
<dbReference type="RefSeq" id="WP_038242920.1">
    <property type="nucleotide sequence ID" value="NZ_BNER01000003.1"/>
</dbReference>
<dbReference type="SUPFAM" id="SSF82282">
    <property type="entry name" value="Homocysteine S-methyltransferase"/>
    <property type="match status" value="1"/>
</dbReference>
<accession>A0A024Q9Q2</accession>
<feature type="binding site" evidence="8">
    <location>
        <position position="266"/>
    </location>
    <ligand>
        <name>Zn(2+)</name>
        <dbReference type="ChEBI" id="CHEBI:29105"/>
    </ligand>
</feature>
<keyword evidence="7" id="KW-0560">Oxidoreductase</keyword>
<comment type="pathway">
    <text evidence="2">One-carbon metabolism; tetrahydrofolate interconversion.</text>
</comment>
<feature type="binding site" evidence="8">
    <location>
        <position position="267"/>
    </location>
    <ligand>
        <name>Zn(2+)</name>
        <dbReference type="ChEBI" id="CHEBI:29105"/>
    </ligand>
</feature>
<name>A0A024Q9Q2_9BACI</name>
<evidence type="ECO:0000313" key="10">
    <source>
        <dbReference type="EMBL" id="CDQ38930.1"/>
    </source>
</evidence>
<dbReference type="InterPro" id="IPR003726">
    <property type="entry name" value="HCY_dom"/>
</dbReference>
<dbReference type="Pfam" id="PF02219">
    <property type="entry name" value="MTHFR"/>
    <property type="match status" value="1"/>
</dbReference>
<dbReference type="FunFam" id="3.20.20.220:FF:000007">
    <property type="entry name" value="Bifunctional homocysteine S-methyltransferase/methylenetetrahydrofolate reductase"/>
    <property type="match status" value="1"/>
</dbReference>
<evidence type="ECO:0000256" key="3">
    <source>
        <dbReference type="ARBA" id="ARBA00022603"/>
    </source>
</evidence>
<evidence type="ECO:0000256" key="1">
    <source>
        <dbReference type="ARBA" id="ARBA00001974"/>
    </source>
</evidence>
<dbReference type="GO" id="GO:0035999">
    <property type="term" value="P:tetrahydrofolate interconversion"/>
    <property type="evidence" value="ECO:0007669"/>
    <property type="project" value="UniProtKB-UniPathway"/>
</dbReference>
<dbReference type="AlphaFoldDB" id="A0A024Q9Q2"/>
<dbReference type="eggNOG" id="COG0646">
    <property type="taxonomic scope" value="Bacteria"/>
</dbReference>
<evidence type="ECO:0000259" key="9">
    <source>
        <dbReference type="PROSITE" id="PS50970"/>
    </source>
</evidence>
<dbReference type="PANTHER" id="PTHR11103">
    <property type="entry name" value="SLR1189 PROTEIN"/>
    <property type="match status" value="1"/>
</dbReference>
<dbReference type="NCBIfam" id="NF006396">
    <property type="entry name" value="PRK08645.1"/>
    <property type="match status" value="1"/>
</dbReference>
<dbReference type="STRING" id="1462526.BN990_01209"/>
<dbReference type="SUPFAM" id="SSF51730">
    <property type="entry name" value="FAD-linked oxidoreductase"/>
    <property type="match status" value="1"/>
</dbReference>
<dbReference type="PANTHER" id="PTHR11103:SF18">
    <property type="entry name" value="SLR1189 PROTEIN"/>
    <property type="match status" value="1"/>
</dbReference>
<keyword evidence="3 8" id="KW-0489">Methyltransferase</keyword>
<comment type="caution">
    <text evidence="10">The sequence shown here is derived from an EMBL/GenBank/DDBJ whole genome shotgun (WGS) entry which is preliminary data.</text>
</comment>
<reference evidence="10 11" key="1">
    <citation type="submission" date="2014-03" db="EMBL/GenBank/DDBJ databases">
        <authorList>
            <person name="Urmite Genomes U."/>
        </authorList>
    </citation>
    <scope>NUCLEOTIDE SEQUENCE [LARGE SCALE GENOMIC DNA]</scope>
    <source>
        <strain evidence="10 11">Vm-5</strain>
    </source>
</reference>
<keyword evidence="6" id="KW-0274">FAD</keyword>
<evidence type="ECO:0000256" key="8">
    <source>
        <dbReference type="PROSITE-ProRule" id="PRU00333"/>
    </source>
</evidence>
<dbReference type="InterPro" id="IPR036589">
    <property type="entry name" value="HCY_dom_sf"/>
</dbReference>
<evidence type="ECO:0000256" key="2">
    <source>
        <dbReference type="ARBA" id="ARBA00004777"/>
    </source>
</evidence>
<keyword evidence="8" id="KW-0479">Metal-binding</keyword>
<comment type="cofactor">
    <cofactor evidence="8">
        <name>Zn(2+)</name>
        <dbReference type="ChEBI" id="CHEBI:29105"/>
    </cofactor>
</comment>
<dbReference type="InterPro" id="IPR003171">
    <property type="entry name" value="Mehydrof_redctse-like"/>
</dbReference>
<dbReference type="EMBL" id="CCDP010000001">
    <property type="protein sequence ID" value="CDQ38930.1"/>
    <property type="molecule type" value="Genomic_DNA"/>
</dbReference>
<dbReference type="Proteomes" id="UP000028875">
    <property type="component" value="Unassembled WGS sequence"/>
</dbReference>
<evidence type="ECO:0000256" key="5">
    <source>
        <dbReference type="ARBA" id="ARBA00022679"/>
    </source>
</evidence>
<dbReference type="GO" id="GO:0004489">
    <property type="term" value="F:methylenetetrahydrofolate reductase [NAD(P)H] activity"/>
    <property type="evidence" value="ECO:0007669"/>
    <property type="project" value="InterPro"/>
</dbReference>
<keyword evidence="8" id="KW-0862">Zinc</keyword>
<comment type="cofactor">
    <cofactor evidence="1">
        <name>FAD</name>
        <dbReference type="ChEBI" id="CHEBI:57692"/>
    </cofactor>
</comment>
<dbReference type="OrthoDB" id="9803687at2"/>
<dbReference type="PROSITE" id="PS50970">
    <property type="entry name" value="HCY"/>
    <property type="match status" value="1"/>
</dbReference>
<evidence type="ECO:0000256" key="7">
    <source>
        <dbReference type="ARBA" id="ARBA00023002"/>
    </source>
</evidence>
<protein>
    <submittedName>
        <fullName evidence="10">Bifunctional homocysteine S-methyltransferase/5,10-methylenetetrahydrofolate reductase</fullName>
    </submittedName>
</protein>
<feature type="domain" description="Hcy-binding" evidence="9">
    <location>
        <begin position="1"/>
        <end position="281"/>
    </location>
</feature>
<keyword evidence="4" id="KW-0285">Flavoprotein</keyword>
<keyword evidence="11" id="KW-1185">Reference proteome</keyword>
<proteinExistence type="predicted"/>
<evidence type="ECO:0000313" key="11">
    <source>
        <dbReference type="Proteomes" id="UP000028875"/>
    </source>
</evidence>
<dbReference type="UniPathway" id="UPA00193"/>
<gene>
    <name evidence="10" type="primary">yitJ</name>
    <name evidence="10" type="ORF">BN990_01209</name>
</gene>
<sequence length="614" mass="68106">MDLLAELDKRILIGDGAMGTLLYSYGVDHCFEALNLSHQEQIAHIHESYIHAGADLIQTNTYGANYMKLARYGLEDQVKKINTEAIKIAKQAANEETFVLGTIGGIHGTQTLQAKTDEIKRSFREQLYCQLLEGVDGLILETYYDLEELITVLEIARDETNLPIIANVSMHEPGILQNGILLPDALKRLENTGADIVGINCRLGPFHMLESLKDVPLLDKAFLAAYPNASLPAYRDGKLIYEDEPNYFKNCATDFRNEGIRLLGGCCGTTPAHIKAAADAIKHTKPIKEKIVPVKPRPIKVSEQKEQSESGLIDIVQQRHAVIVEFDAPKHLDTSEYLNGINALNDVGVDAITLADNSLATPRISNIAVAAKIQQEIGVRPLVHLTCRDRNLIGLQSHLMGLHTLGIHEILAITGDPTKIGDFPGATSVFDVTSFDLIKLIKQFNQGISLSGKSLKKPTNFQVGAAFNPNVAHIDKAVKRMERKMERGADYFLTQPVYSKETIVALANKTKHIDKPIFIGIMPLTSSRNAEFLHNEVPGIKMPDVIRERMKAVADDKQRSIDQGIQIAKELLDTALEHFQGIYIVTPFMRYDISIELVTYMQARVQLLSTSKMT</sequence>